<comment type="caution">
    <text evidence="1">The sequence shown here is derived from an EMBL/GenBank/DDBJ whole genome shotgun (WGS) entry which is preliminary data.</text>
</comment>
<sequence length="503" mass="56943">MLQSSRSYVDLKSQTESCDLLICNLSGSGHEISQNELHSECRIQFVQNESKKKAASVNQSLKKEQVWKKTMEKSFWKKIKSRYDNANKKKENTNIVDRIVVLKPSHRVVECPVDIGCRCLHLHPHRNSASKQHIVKHTRVSFNDVRKKLKSSKKLKSFRKMKSFSETDESGSKTECLSLVPYSKHQEPEVFMEARRHLAERLRLVAMGAGLGEPSGSSCKQVSRTLERILLLSPGHESMAAFECEPEGTHGEKSLQKTWNGSDPNSIGPSPSGTDGCIEGQKLELLLDVSSPKAGCKSETMDTDQFRENPSPVSVLDSFFSDNISSPTSTIESVELQIQPRRLDFEEQFSQTSSPLRETSLSLFAEDRGFISSYVNEIYQTAQSNWEDFLATDYPLEPSCAHKVLYDYVKEVLVSLHSKITVFSSRVQPFSLEKDVINKVIDQVDWHNGQPMGPRTLDHLVRRDMAKCGPWLDTLSDRDDIVVEVADEILLELVIEVILDIYF</sequence>
<gene>
    <name evidence="1" type="ORF">L1987_05065</name>
</gene>
<protein>
    <submittedName>
        <fullName evidence="1">Uncharacterized protein</fullName>
    </submittedName>
</protein>
<reference evidence="2" key="1">
    <citation type="journal article" date="2022" name="Mol. Ecol. Resour.">
        <title>The genomes of chicory, endive, great burdock and yacon provide insights into Asteraceae palaeo-polyploidization history and plant inulin production.</title>
        <authorList>
            <person name="Fan W."/>
            <person name="Wang S."/>
            <person name="Wang H."/>
            <person name="Wang A."/>
            <person name="Jiang F."/>
            <person name="Liu H."/>
            <person name="Zhao H."/>
            <person name="Xu D."/>
            <person name="Zhang Y."/>
        </authorList>
    </citation>
    <scope>NUCLEOTIDE SEQUENCE [LARGE SCALE GENOMIC DNA]</scope>
    <source>
        <strain evidence="2">cv. Yunnan</strain>
    </source>
</reference>
<reference evidence="1 2" key="2">
    <citation type="journal article" date="2022" name="Mol. Ecol. Resour.">
        <title>The genomes of chicory, endive, great burdock and yacon provide insights into Asteraceae paleo-polyploidization history and plant inulin production.</title>
        <authorList>
            <person name="Fan W."/>
            <person name="Wang S."/>
            <person name="Wang H."/>
            <person name="Wang A."/>
            <person name="Jiang F."/>
            <person name="Liu H."/>
            <person name="Zhao H."/>
            <person name="Xu D."/>
            <person name="Zhang Y."/>
        </authorList>
    </citation>
    <scope>NUCLEOTIDE SEQUENCE [LARGE SCALE GENOMIC DNA]</scope>
    <source>
        <strain evidence="2">cv. Yunnan</strain>
        <tissue evidence="1">Leaves</tissue>
    </source>
</reference>
<name>A0ACB9JUH8_9ASTR</name>
<keyword evidence="2" id="KW-1185">Reference proteome</keyword>
<dbReference type="Proteomes" id="UP001056120">
    <property type="component" value="Linkage Group LG02"/>
</dbReference>
<proteinExistence type="predicted"/>
<evidence type="ECO:0000313" key="2">
    <source>
        <dbReference type="Proteomes" id="UP001056120"/>
    </source>
</evidence>
<evidence type="ECO:0000313" key="1">
    <source>
        <dbReference type="EMBL" id="KAI3823625.1"/>
    </source>
</evidence>
<accession>A0ACB9JUH8</accession>
<dbReference type="EMBL" id="CM042019">
    <property type="protein sequence ID" value="KAI3823625.1"/>
    <property type="molecule type" value="Genomic_DNA"/>
</dbReference>
<organism evidence="1 2">
    <name type="scientific">Smallanthus sonchifolius</name>
    <dbReference type="NCBI Taxonomy" id="185202"/>
    <lineage>
        <taxon>Eukaryota</taxon>
        <taxon>Viridiplantae</taxon>
        <taxon>Streptophyta</taxon>
        <taxon>Embryophyta</taxon>
        <taxon>Tracheophyta</taxon>
        <taxon>Spermatophyta</taxon>
        <taxon>Magnoliopsida</taxon>
        <taxon>eudicotyledons</taxon>
        <taxon>Gunneridae</taxon>
        <taxon>Pentapetalae</taxon>
        <taxon>asterids</taxon>
        <taxon>campanulids</taxon>
        <taxon>Asterales</taxon>
        <taxon>Asteraceae</taxon>
        <taxon>Asteroideae</taxon>
        <taxon>Heliantheae alliance</taxon>
        <taxon>Millerieae</taxon>
        <taxon>Smallanthus</taxon>
    </lineage>
</organism>